<comment type="pathway">
    <text evidence="2 10">Protein modification; protein glycosylation.</text>
</comment>
<comment type="similarity">
    <text evidence="3 10">Belongs to the glycosyltransferase 39 family.</text>
</comment>
<sequence>MTAPAWFAAFAVATIGAVIRIANLGSPNSEIFDEVHYVGDANDMLTRGVEWDVIGNGPAYVVHPPLGKWMIAAGIKAFGYDSFGWRIGAAVIGVATILMITRVAHRLFGSLVLGCAAGLLMAFDGMHFVLSRSALLDIFLMFFVLAAFGALVLDRDQRRERWARFVADGGDPGASGPASRPAFAVPWWRLASAALLGCATGVKWSALAFLPALLILVMWWEIGVRRRHGARRPVLDAFLDELLWLVVCFAIVVVVYLATWSGWFLTDTGYYRHWLRDRGLSEPFFFGDLRNLIEYHHAALQFHLQLDDAHPFASPAWTWLVLGRSLPFYIDRSVPCGATDCIAEIVLLGTPLLWWSFLPALLLTAWFGVARRDWRAGAILVMSAFALVPWFFFSTRTMFYFYALPAEPFLILAVVFTLGMLASSPRGMPQDFARLQTGTVIAGAFVILVVLNFAFFFPIYSGESIPTLDWAKRMWLGNRWA</sequence>
<evidence type="ECO:0000256" key="8">
    <source>
        <dbReference type="ARBA" id="ARBA00023136"/>
    </source>
</evidence>
<evidence type="ECO:0000256" key="9">
    <source>
        <dbReference type="ARBA" id="ARBA00093617"/>
    </source>
</evidence>
<feature type="transmembrane region" description="Helical" evidence="10">
    <location>
        <begin position="435"/>
        <end position="460"/>
    </location>
</feature>
<evidence type="ECO:0000256" key="4">
    <source>
        <dbReference type="ARBA" id="ARBA00022676"/>
    </source>
</evidence>
<dbReference type="Pfam" id="PF02366">
    <property type="entry name" value="PMT"/>
    <property type="match status" value="1"/>
</dbReference>
<name>A0A8J3Q2C2_9ACTN</name>
<evidence type="ECO:0000256" key="2">
    <source>
        <dbReference type="ARBA" id="ARBA00004922"/>
    </source>
</evidence>
<dbReference type="InterPro" id="IPR027005">
    <property type="entry name" value="PMT-like"/>
</dbReference>
<dbReference type="EC" id="2.4.1.-" evidence="10"/>
<protein>
    <recommendedName>
        <fullName evidence="9 10">Polyprenol-phosphate-mannose--protein mannosyltransferase</fullName>
        <ecNumber evidence="10">2.4.1.-</ecNumber>
    </recommendedName>
</protein>
<evidence type="ECO:0000259" key="11">
    <source>
        <dbReference type="Pfam" id="PF02366"/>
    </source>
</evidence>
<feature type="transmembrane region" description="Helical" evidence="10">
    <location>
        <begin position="107"/>
        <end position="123"/>
    </location>
</feature>
<dbReference type="AlphaFoldDB" id="A0A8J3Q2C2"/>
<evidence type="ECO:0000256" key="10">
    <source>
        <dbReference type="RuleBase" id="RU367007"/>
    </source>
</evidence>
<feature type="transmembrane region" description="Helical" evidence="10">
    <location>
        <begin position="83"/>
        <end position="101"/>
    </location>
</feature>
<gene>
    <name evidence="13" type="ORF">Rhe02_01580</name>
</gene>
<keyword evidence="7 10" id="KW-1133">Transmembrane helix</keyword>
<comment type="caution">
    <text evidence="13">The sequence shown here is derived from an EMBL/GenBank/DDBJ whole genome shotgun (WGS) entry which is preliminary data.</text>
</comment>
<dbReference type="UniPathway" id="UPA00378"/>
<dbReference type="EMBL" id="BONY01000001">
    <property type="protein sequence ID" value="GIH02091.1"/>
    <property type="molecule type" value="Genomic_DNA"/>
</dbReference>
<dbReference type="PANTHER" id="PTHR10050">
    <property type="entry name" value="DOLICHYL-PHOSPHATE-MANNOSE--PROTEIN MANNOSYLTRANSFERASE"/>
    <property type="match status" value="1"/>
</dbReference>
<reference evidence="13" key="1">
    <citation type="submission" date="2021-01" db="EMBL/GenBank/DDBJ databases">
        <title>Whole genome shotgun sequence of Rhizocola hellebori NBRC 109834.</title>
        <authorList>
            <person name="Komaki H."/>
            <person name="Tamura T."/>
        </authorList>
    </citation>
    <scope>NUCLEOTIDE SEQUENCE</scope>
    <source>
        <strain evidence="13">NBRC 109834</strain>
    </source>
</reference>
<feature type="domain" description="Protein O-mannosyl-transferase C-terminal four TM" evidence="12">
    <location>
        <begin position="290"/>
        <end position="477"/>
    </location>
</feature>
<feature type="transmembrane region" description="Helical" evidence="10">
    <location>
        <begin position="242"/>
        <end position="265"/>
    </location>
</feature>
<proteinExistence type="inferred from homology"/>
<evidence type="ECO:0000256" key="1">
    <source>
        <dbReference type="ARBA" id="ARBA00004127"/>
    </source>
</evidence>
<feature type="transmembrane region" description="Helical" evidence="10">
    <location>
        <begin position="6"/>
        <end position="22"/>
    </location>
</feature>
<keyword evidence="8 10" id="KW-0472">Membrane</keyword>
<comment type="function">
    <text evidence="10">Protein O-mannosyltransferase that catalyzes the transfer of a single mannose residue from a polyprenol phospho-mannosyl lipidic donor to the hydroxyl group of selected serine and threonine residues in acceptor proteins.</text>
</comment>
<feature type="transmembrane region" description="Helical" evidence="10">
    <location>
        <begin position="352"/>
        <end position="369"/>
    </location>
</feature>
<comment type="subcellular location">
    <subcellularLocation>
        <location evidence="10">Cell membrane</location>
    </subcellularLocation>
    <subcellularLocation>
        <location evidence="1">Endomembrane system</location>
        <topology evidence="1">Multi-pass membrane protein</topology>
    </subcellularLocation>
</comment>
<dbReference type="GO" id="GO:0004169">
    <property type="term" value="F:dolichyl-phosphate-mannose-protein mannosyltransferase activity"/>
    <property type="evidence" value="ECO:0007669"/>
    <property type="project" value="UniProtKB-UniRule"/>
</dbReference>
<evidence type="ECO:0000313" key="13">
    <source>
        <dbReference type="EMBL" id="GIH02091.1"/>
    </source>
</evidence>
<dbReference type="GO" id="GO:0012505">
    <property type="term" value="C:endomembrane system"/>
    <property type="evidence" value="ECO:0007669"/>
    <property type="project" value="UniProtKB-SubCell"/>
</dbReference>
<dbReference type="Proteomes" id="UP000612899">
    <property type="component" value="Unassembled WGS sequence"/>
</dbReference>
<evidence type="ECO:0000313" key="14">
    <source>
        <dbReference type="Proteomes" id="UP000612899"/>
    </source>
</evidence>
<evidence type="ECO:0000256" key="5">
    <source>
        <dbReference type="ARBA" id="ARBA00022679"/>
    </source>
</evidence>
<dbReference type="PANTHER" id="PTHR10050:SF46">
    <property type="entry name" value="PROTEIN O-MANNOSYL-TRANSFERASE 2"/>
    <property type="match status" value="1"/>
</dbReference>
<keyword evidence="5 10" id="KW-0808">Transferase</keyword>
<feature type="transmembrane region" description="Helical" evidence="10">
    <location>
        <begin position="135"/>
        <end position="153"/>
    </location>
</feature>
<accession>A0A8J3Q2C2</accession>
<evidence type="ECO:0000259" key="12">
    <source>
        <dbReference type="Pfam" id="PF16192"/>
    </source>
</evidence>
<feature type="transmembrane region" description="Helical" evidence="10">
    <location>
        <begin position="399"/>
        <end position="423"/>
    </location>
</feature>
<feature type="domain" description="ArnT-like N-terminal" evidence="11">
    <location>
        <begin position="13"/>
        <end position="219"/>
    </location>
</feature>
<feature type="transmembrane region" description="Helical" evidence="10">
    <location>
        <begin position="376"/>
        <end position="393"/>
    </location>
</feature>
<evidence type="ECO:0000256" key="3">
    <source>
        <dbReference type="ARBA" id="ARBA00007222"/>
    </source>
</evidence>
<organism evidence="13 14">
    <name type="scientific">Rhizocola hellebori</name>
    <dbReference type="NCBI Taxonomy" id="1392758"/>
    <lineage>
        <taxon>Bacteria</taxon>
        <taxon>Bacillati</taxon>
        <taxon>Actinomycetota</taxon>
        <taxon>Actinomycetes</taxon>
        <taxon>Micromonosporales</taxon>
        <taxon>Micromonosporaceae</taxon>
        <taxon>Rhizocola</taxon>
    </lineage>
</organism>
<keyword evidence="10" id="KW-1003">Cell membrane</keyword>
<keyword evidence="4 10" id="KW-0328">Glycosyltransferase</keyword>
<dbReference type="InterPro" id="IPR032421">
    <property type="entry name" value="PMT_4TMC"/>
</dbReference>
<evidence type="ECO:0000256" key="6">
    <source>
        <dbReference type="ARBA" id="ARBA00022692"/>
    </source>
</evidence>
<keyword evidence="14" id="KW-1185">Reference proteome</keyword>
<dbReference type="GO" id="GO:0005886">
    <property type="term" value="C:plasma membrane"/>
    <property type="evidence" value="ECO:0007669"/>
    <property type="project" value="UniProtKB-SubCell"/>
</dbReference>
<dbReference type="InterPro" id="IPR003342">
    <property type="entry name" value="ArnT-like_N"/>
</dbReference>
<keyword evidence="6 10" id="KW-0812">Transmembrane</keyword>
<dbReference type="Pfam" id="PF16192">
    <property type="entry name" value="PMT_4TMC"/>
    <property type="match status" value="1"/>
</dbReference>
<feature type="transmembrane region" description="Helical" evidence="10">
    <location>
        <begin position="204"/>
        <end position="222"/>
    </location>
</feature>
<evidence type="ECO:0000256" key="7">
    <source>
        <dbReference type="ARBA" id="ARBA00022989"/>
    </source>
</evidence>